<proteinExistence type="predicted"/>
<sequence length="39" mass="4492">MMLEARPLWTGLVRVLRPYVFLFALQRAEIALKGLLSFA</sequence>
<comment type="caution">
    <text evidence="1">The sequence shown here is derived from an EMBL/GenBank/DDBJ whole genome shotgun (WGS) entry which is preliminary data.</text>
</comment>
<dbReference type="Proteomes" id="UP000004319">
    <property type="component" value="Unassembled WGS sequence"/>
</dbReference>
<reference evidence="1 2" key="1">
    <citation type="journal article" date="2011" name="Biochem. Biophys. Res. Commun.">
        <title>Increased number of Arginine-based salt bridges contributes to the thermotolerance of thermotolerant acetic acid bacteria, Acetobacter tropicalis SKU1100.</title>
        <authorList>
            <person name="Matsutani M."/>
            <person name="Hirakawa H."/>
            <person name="Nishikura M."/>
            <person name="Soemphol W."/>
            <person name="Ali I.A.I."/>
            <person name="Yakushi T."/>
            <person name="Matsushita K."/>
        </authorList>
    </citation>
    <scope>NUCLEOTIDE SEQUENCE [LARGE SCALE GENOMIC DNA]</scope>
    <source>
        <strain evidence="1 2">NBRC 101654</strain>
    </source>
</reference>
<protein>
    <submittedName>
        <fullName evidence="1">Uncharacterized protein</fullName>
    </submittedName>
</protein>
<evidence type="ECO:0000313" key="2">
    <source>
        <dbReference type="Proteomes" id="UP000004319"/>
    </source>
</evidence>
<dbReference type="AlphaFoldDB" id="F7VH41"/>
<name>F7VH41_9PROT</name>
<evidence type="ECO:0000313" key="1">
    <source>
        <dbReference type="EMBL" id="GAA09686.1"/>
    </source>
</evidence>
<accession>F7VH41</accession>
<dbReference type="EMBL" id="BABS01000112">
    <property type="protein sequence ID" value="GAA09686.1"/>
    <property type="molecule type" value="Genomic_DNA"/>
</dbReference>
<organism evidence="1 2">
    <name type="scientific">Acetobacter tropicalis NBRC 101654</name>
    <dbReference type="NCBI Taxonomy" id="749388"/>
    <lineage>
        <taxon>Bacteria</taxon>
        <taxon>Pseudomonadati</taxon>
        <taxon>Pseudomonadota</taxon>
        <taxon>Alphaproteobacteria</taxon>
        <taxon>Acetobacterales</taxon>
        <taxon>Acetobacteraceae</taxon>
        <taxon>Acetobacter</taxon>
    </lineage>
</organism>
<gene>
    <name evidence="1" type="ORF">ATPR_2690</name>
</gene>